<dbReference type="AlphaFoldDB" id="A0A2D2D2W5"/>
<comment type="cofactor">
    <cofactor evidence="2 8">
        <name>NADP(+)</name>
        <dbReference type="ChEBI" id="CHEBI:58349"/>
    </cofactor>
</comment>
<comment type="function">
    <text evidence="7 8">Catalyzes the conversion of GDP-D-mannose to GDP-4-dehydro-6-deoxy-D-mannose.</text>
</comment>
<evidence type="ECO:0000256" key="5">
    <source>
        <dbReference type="ARBA" id="ARBA00022458"/>
    </source>
</evidence>
<dbReference type="InterPro" id="IPR016040">
    <property type="entry name" value="NAD(P)-bd_dom"/>
</dbReference>
<dbReference type="RefSeq" id="WP_003608630.1">
    <property type="nucleotide sequence ID" value="NZ_ADVE02000001.1"/>
</dbReference>
<dbReference type="KEGG" id="mtw:CQW49_16725"/>
<dbReference type="GO" id="GO:0008446">
    <property type="term" value="F:GDP-mannose 4,6-dehydratase activity"/>
    <property type="evidence" value="ECO:0007669"/>
    <property type="project" value="UniProtKB-UniRule"/>
</dbReference>
<dbReference type="Gene3D" id="3.90.25.10">
    <property type="entry name" value="UDP-galactose 4-epimerase, domain 1"/>
    <property type="match status" value="1"/>
</dbReference>
<evidence type="ECO:0000256" key="2">
    <source>
        <dbReference type="ARBA" id="ARBA00001937"/>
    </source>
</evidence>
<dbReference type="PANTHER" id="PTHR43715">
    <property type="entry name" value="GDP-MANNOSE 4,6-DEHYDRATASE"/>
    <property type="match status" value="1"/>
</dbReference>
<dbReference type="STRING" id="595536.GCA_000178815_01837"/>
<evidence type="ECO:0000256" key="6">
    <source>
        <dbReference type="ARBA" id="ARBA00023239"/>
    </source>
</evidence>
<keyword evidence="6 8" id="KW-0456">Lyase</keyword>
<keyword evidence="5" id="KW-0536">Nodulation</keyword>
<evidence type="ECO:0000259" key="9">
    <source>
        <dbReference type="Pfam" id="PF16363"/>
    </source>
</evidence>
<gene>
    <name evidence="8 10" type="primary">gmd</name>
    <name evidence="10" type="ORF">CQW49_16725</name>
</gene>
<evidence type="ECO:0000256" key="7">
    <source>
        <dbReference type="ARBA" id="ARBA00059383"/>
    </source>
</evidence>
<reference evidence="11" key="1">
    <citation type="submission" date="2017-10" db="EMBL/GenBank/DDBJ databases">
        <title>Completed PacBio SMRT sequence of Methylosinus trichosporium OB3b reveals presence of a third large plasmid.</title>
        <authorList>
            <person name="Charles T.C."/>
            <person name="Lynch M.D.J."/>
            <person name="Heil J.R."/>
            <person name="Cheng J."/>
        </authorList>
    </citation>
    <scope>NUCLEOTIDE SEQUENCE [LARGE SCALE GENOMIC DNA]</scope>
    <source>
        <strain evidence="11">OB3b</strain>
    </source>
</reference>
<dbReference type="InterPro" id="IPR036291">
    <property type="entry name" value="NAD(P)-bd_dom_sf"/>
</dbReference>
<dbReference type="Gene3D" id="3.40.50.720">
    <property type="entry name" value="NAD(P)-binding Rossmann-like Domain"/>
    <property type="match status" value="1"/>
</dbReference>
<dbReference type="InterPro" id="IPR006368">
    <property type="entry name" value="GDP_Man_deHydtase"/>
</dbReference>
<comment type="caution">
    <text evidence="8">Lacks conserved residue(s) required for the propagation of feature annotation.</text>
</comment>
<dbReference type="GO" id="GO:0070401">
    <property type="term" value="F:NADP+ binding"/>
    <property type="evidence" value="ECO:0007669"/>
    <property type="project" value="UniProtKB-UniRule"/>
</dbReference>
<dbReference type="EC" id="4.2.1.47" evidence="4 8"/>
<sequence length="328" mass="36678">MTRRALLTGITGQDGAYLAQLLLSKGYEVCGVIRRSSHRGVEDHRLRWLGVADKVRLIDGDLADLSSLLRIVQEVEPQEIYNLAAQSFVASSWRQPILTANITAVGVANMLEATRIAAPQARFYQASSSEMFGLIQEPMQSEKTPFYPRSPYAVAKLYGHWITVNYRESFGLHASSGILFNHESPLRGVEFVTRKVSDAVARIKLGKAKELRLGNIDAKRDWGHARDYVRAMWMMLQQETPDDYVVATGRTTTVRDMCRIAFAHAGLDMEAHVVIDPAFYRPAEVDILLGDASKARAALGWEPQTGLEEMIREMVDADIERLSRAPES</sequence>
<dbReference type="PANTHER" id="PTHR43715:SF1">
    <property type="entry name" value="GDP-MANNOSE 4,6 DEHYDRATASE"/>
    <property type="match status" value="1"/>
</dbReference>
<evidence type="ECO:0000313" key="10">
    <source>
        <dbReference type="EMBL" id="ATQ69342.1"/>
    </source>
</evidence>
<proteinExistence type="inferred from homology"/>
<dbReference type="Pfam" id="PF16363">
    <property type="entry name" value="GDP_Man_Dehyd"/>
    <property type="match status" value="1"/>
</dbReference>
<feature type="domain" description="NAD(P)-binding" evidence="9">
    <location>
        <begin position="6"/>
        <end position="314"/>
    </location>
</feature>
<evidence type="ECO:0000256" key="4">
    <source>
        <dbReference type="ARBA" id="ARBA00011989"/>
    </source>
</evidence>
<keyword evidence="11" id="KW-1185">Reference proteome</keyword>
<comment type="similarity">
    <text evidence="3 8">Belongs to the NAD(P)-dependent epimerase/dehydratase family. GDP-mannose 4,6-dehydratase subfamily.</text>
</comment>
<evidence type="ECO:0000256" key="8">
    <source>
        <dbReference type="HAMAP-Rule" id="MF_00955"/>
    </source>
</evidence>
<comment type="catalytic activity">
    <reaction evidence="1 8">
        <text>GDP-alpha-D-mannose = GDP-4-dehydro-alpha-D-rhamnose + H2O</text>
        <dbReference type="Rhea" id="RHEA:23820"/>
        <dbReference type="ChEBI" id="CHEBI:15377"/>
        <dbReference type="ChEBI" id="CHEBI:57527"/>
        <dbReference type="ChEBI" id="CHEBI:57964"/>
        <dbReference type="EC" id="4.2.1.47"/>
    </reaction>
</comment>
<keyword evidence="8" id="KW-0521">NADP</keyword>
<evidence type="ECO:0000256" key="1">
    <source>
        <dbReference type="ARBA" id="ARBA00000188"/>
    </source>
</evidence>
<evidence type="ECO:0000256" key="3">
    <source>
        <dbReference type="ARBA" id="ARBA00009263"/>
    </source>
</evidence>
<dbReference type="EMBL" id="CP023737">
    <property type="protein sequence ID" value="ATQ69342.1"/>
    <property type="molecule type" value="Genomic_DNA"/>
</dbReference>
<dbReference type="NCBIfam" id="TIGR01472">
    <property type="entry name" value="gmd"/>
    <property type="match status" value="1"/>
</dbReference>
<accession>A0A2D2D2W5</accession>
<dbReference type="Proteomes" id="UP000230709">
    <property type="component" value="Chromosome"/>
</dbReference>
<name>A0A2D2D2W5_METT3</name>
<evidence type="ECO:0000313" key="11">
    <source>
        <dbReference type="Proteomes" id="UP000230709"/>
    </source>
</evidence>
<dbReference type="CDD" id="cd05260">
    <property type="entry name" value="GDP_MD_SDR_e"/>
    <property type="match status" value="1"/>
</dbReference>
<dbReference type="HAMAP" id="MF_00955">
    <property type="entry name" value="GDP_Man_dehydratase"/>
    <property type="match status" value="1"/>
</dbReference>
<protein>
    <recommendedName>
        <fullName evidence="4 8">GDP-mannose 4,6-dehydratase</fullName>
        <ecNumber evidence="4 8">4.2.1.47</ecNumber>
    </recommendedName>
    <alternativeName>
        <fullName evidence="8">GDP-D-mannose dehydratase</fullName>
    </alternativeName>
</protein>
<dbReference type="GO" id="GO:0042351">
    <property type="term" value="P:'de novo' GDP-L-fucose biosynthetic process"/>
    <property type="evidence" value="ECO:0007669"/>
    <property type="project" value="TreeGrafter"/>
</dbReference>
<dbReference type="FunFam" id="3.40.50.720:FF:000924">
    <property type="entry name" value="GDP-mannose 4,6 dehydratase"/>
    <property type="match status" value="1"/>
</dbReference>
<dbReference type="SUPFAM" id="SSF51735">
    <property type="entry name" value="NAD(P)-binding Rossmann-fold domains"/>
    <property type="match status" value="1"/>
</dbReference>
<organism evidence="10 11">
    <name type="scientific">Methylosinus trichosporium (strain ATCC 35070 / NCIMB 11131 / UNIQEM 75 / OB3b)</name>
    <dbReference type="NCBI Taxonomy" id="595536"/>
    <lineage>
        <taxon>Bacteria</taxon>
        <taxon>Pseudomonadati</taxon>
        <taxon>Pseudomonadota</taxon>
        <taxon>Alphaproteobacteria</taxon>
        <taxon>Hyphomicrobiales</taxon>
        <taxon>Methylocystaceae</taxon>
        <taxon>Methylosinus</taxon>
    </lineage>
</organism>